<dbReference type="AlphaFoldDB" id="A0A168ACC4"/>
<comment type="caution">
    <text evidence="8">The sequence shown here is derived from an EMBL/GenBank/DDBJ whole genome shotgun (WGS) entry which is preliminary data.</text>
</comment>
<feature type="transmembrane region" description="Helical" evidence="6">
    <location>
        <begin position="126"/>
        <end position="144"/>
    </location>
</feature>
<evidence type="ECO:0000256" key="6">
    <source>
        <dbReference type="SAM" id="Phobius"/>
    </source>
</evidence>
<feature type="transmembrane region" description="Helical" evidence="6">
    <location>
        <begin position="377"/>
        <end position="401"/>
    </location>
</feature>
<feature type="transmembrane region" description="Helical" evidence="6">
    <location>
        <begin position="320"/>
        <end position="340"/>
    </location>
</feature>
<dbReference type="InterPro" id="IPR050360">
    <property type="entry name" value="MFS_Sugar_Transporters"/>
</dbReference>
<keyword evidence="9" id="KW-1185">Reference proteome</keyword>
<keyword evidence="4 6" id="KW-1133">Transmembrane helix</keyword>
<dbReference type="OrthoDB" id="6612291at2759"/>
<dbReference type="Proteomes" id="UP000076874">
    <property type="component" value="Unassembled WGS sequence"/>
</dbReference>
<comment type="similarity">
    <text evidence="2">Belongs to the major facilitator superfamily. Sugar transporter (TC 2.A.1.1) family.</text>
</comment>
<feature type="transmembrane region" description="Helical" evidence="6">
    <location>
        <begin position="281"/>
        <end position="300"/>
    </location>
</feature>
<name>A0A168ACC4_9HYPO</name>
<organism evidence="8 9">
    <name type="scientific">Niveomyces insectorum RCEF 264</name>
    <dbReference type="NCBI Taxonomy" id="1081102"/>
    <lineage>
        <taxon>Eukaryota</taxon>
        <taxon>Fungi</taxon>
        <taxon>Dikarya</taxon>
        <taxon>Ascomycota</taxon>
        <taxon>Pezizomycotina</taxon>
        <taxon>Sordariomycetes</taxon>
        <taxon>Hypocreomycetidae</taxon>
        <taxon>Hypocreales</taxon>
        <taxon>Cordycipitaceae</taxon>
        <taxon>Niveomyces</taxon>
    </lineage>
</organism>
<gene>
    <name evidence="8" type="ORF">SPI_00751</name>
</gene>
<dbReference type="InterPro" id="IPR020846">
    <property type="entry name" value="MFS_dom"/>
</dbReference>
<dbReference type="InterPro" id="IPR005828">
    <property type="entry name" value="MFS_sugar_transport-like"/>
</dbReference>
<proteinExistence type="inferred from homology"/>
<comment type="subcellular location">
    <subcellularLocation>
        <location evidence="1">Membrane</location>
        <topology evidence="1">Multi-pass membrane protein</topology>
    </subcellularLocation>
</comment>
<evidence type="ECO:0000313" key="9">
    <source>
        <dbReference type="Proteomes" id="UP000076874"/>
    </source>
</evidence>
<dbReference type="GO" id="GO:0016020">
    <property type="term" value="C:membrane"/>
    <property type="evidence" value="ECO:0007669"/>
    <property type="project" value="UniProtKB-SubCell"/>
</dbReference>
<evidence type="ECO:0000256" key="3">
    <source>
        <dbReference type="ARBA" id="ARBA00022692"/>
    </source>
</evidence>
<accession>A0A168ACC4</accession>
<dbReference type="PANTHER" id="PTHR48022:SF5">
    <property type="entry name" value="ALPHA-GLUCOSIDES PERMEASE MPH2-RELATED"/>
    <property type="match status" value="1"/>
</dbReference>
<dbReference type="Pfam" id="PF00083">
    <property type="entry name" value="Sugar_tr"/>
    <property type="match status" value="2"/>
</dbReference>
<evidence type="ECO:0000256" key="5">
    <source>
        <dbReference type="ARBA" id="ARBA00023136"/>
    </source>
</evidence>
<dbReference type="SUPFAM" id="SSF103473">
    <property type="entry name" value="MFS general substrate transporter"/>
    <property type="match status" value="1"/>
</dbReference>
<feature type="domain" description="Major facilitator superfamily (MFS) profile" evidence="7">
    <location>
        <begin position="49"/>
        <end position="470"/>
    </location>
</feature>
<evidence type="ECO:0000256" key="1">
    <source>
        <dbReference type="ARBA" id="ARBA00004141"/>
    </source>
</evidence>
<dbReference type="EMBL" id="AZHD01000001">
    <property type="protein sequence ID" value="OAA68556.1"/>
    <property type="molecule type" value="Genomic_DNA"/>
</dbReference>
<evidence type="ECO:0000256" key="2">
    <source>
        <dbReference type="ARBA" id="ARBA00010992"/>
    </source>
</evidence>
<feature type="transmembrane region" description="Helical" evidence="6">
    <location>
        <begin position="345"/>
        <end position="365"/>
    </location>
</feature>
<feature type="transmembrane region" description="Helical" evidence="6">
    <location>
        <begin position="413"/>
        <end position="436"/>
    </location>
</feature>
<evidence type="ECO:0000313" key="8">
    <source>
        <dbReference type="EMBL" id="OAA68556.1"/>
    </source>
</evidence>
<evidence type="ECO:0000259" key="7">
    <source>
        <dbReference type="PROSITE" id="PS50850"/>
    </source>
</evidence>
<sequence>MDPSNEPKKSAEARISQTEFLTDATEANTWEHEMTILQAAKLFPKAVAWSIALSATCVMDGYNFHTTGNAYSQPTFQKAYGTRQPNGTYAVSAAWQSGLNNISTFGVLTGLYCAGFLSDRLGFRKTLLISMLCIPPLVFMQFFAPNLGVLIGAQLLMSVPLGVLETTTLAYAAEVAPMCLRPFLTSFVSQMWASYTSGIHCFYLTTSGILEHSMVLASAGNRGVDLGTGITLVRLASAETANFNIDKTVALMVLTTEHERVVNSSTTWKACFKRSDLRRTILVVALYCSQIIGGSTLRSYATYFFEQAGLADDWSYNMSIIVYMLSLAGTIVLWFLLPYVGRRTLFLWSLSVLTVIYMIMGGLGIPQGASKSSLSWGIASLLVVNGFVCYVGVIPIVFVLGTEIPSALLRSKSLAIGRIIYSIVNTPLSILGTYQVSSTAWNWGAKSSFFWGGLRFLGLLLSYWYVPETKDRTFTEIDQLFEKRVPARKFRDTTFDAAEITLEAEKGSSNTTV</sequence>
<dbReference type="PANTHER" id="PTHR48022">
    <property type="entry name" value="PLASTIDIC GLUCOSE TRANSPORTER 4"/>
    <property type="match status" value="1"/>
</dbReference>
<keyword evidence="3 6" id="KW-0812">Transmembrane</keyword>
<keyword evidence="5 6" id="KW-0472">Membrane</keyword>
<protein>
    <submittedName>
        <fullName evidence="8">MFS alpha-glucoside transporter</fullName>
    </submittedName>
</protein>
<feature type="transmembrane region" description="Helical" evidence="6">
    <location>
        <begin position="448"/>
        <end position="466"/>
    </location>
</feature>
<dbReference type="Gene3D" id="1.20.1250.20">
    <property type="entry name" value="MFS general substrate transporter like domains"/>
    <property type="match status" value="2"/>
</dbReference>
<reference evidence="8 9" key="1">
    <citation type="journal article" date="2016" name="Genome Biol. Evol.">
        <title>Divergent and convergent evolution of fungal pathogenicity.</title>
        <authorList>
            <person name="Shang Y."/>
            <person name="Xiao G."/>
            <person name="Zheng P."/>
            <person name="Cen K."/>
            <person name="Zhan S."/>
            <person name="Wang C."/>
        </authorList>
    </citation>
    <scope>NUCLEOTIDE SEQUENCE [LARGE SCALE GENOMIC DNA]</scope>
    <source>
        <strain evidence="8 9">RCEF 264</strain>
    </source>
</reference>
<evidence type="ECO:0000256" key="4">
    <source>
        <dbReference type="ARBA" id="ARBA00022989"/>
    </source>
</evidence>
<dbReference type="PROSITE" id="PS50850">
    <property type="entry name" value="MFS"/>
    <property type="match status" value="1"/>
</dbReference>
<dbReference type="InterPro" id="IPR036259">
    <property type="entry name" value="MFS_trans_sf"/>
</dbReference>
<dbReference type="GO" id="GO:0005351">
    <property type="term" value="F:carbohydrate:proton symporter activity"/>
    <property type="evidence" value="ECO:0007669"/>
    <property type="project" value="TreeGrafter"/>
</dbReference>